<dbReference type="Proteomes" id="UP000199225">
    <property type="component" value="Unassembled WGS sequence"/>
</dbReference>
<reference evidence="2" key="1">
    <citation type="submission" date="2016-10" db="EMBL/GenBank/DDBJ databases">
        <authorList>
            <person name="Varghese N."/>
            <person name="Submissions S."/>
        </authorList>
    </citation>
    <scope>NUCLEOTIDE SEQUENCE [LARGE SCALE GENOMIC DNA]</scope>
    <source>
        <strain evidence="2">DSM 4771</strain>
    </source>
</reference>
<dbReference type="RefSeq" id="WP_093194570.1">
    <property type="nucleotide sequence ID" value="NZ_FNEV01000011.1"/>
</dbReference>
<protein>
    <submittedName>
        <fullName evidence="1">Uncharacterized protein</fullName>
    </submittedName>
</protein>
<dbReference type="EMBL" id="FNEV01000011">
    <property type="protein sequence ID" value="SDJ70081.1"/>
    <property type="molecule type" value="Genomic_DNA"/>
</dbReference>
<proteinExistence type="predicted"/>
<sequence>MWLDSGYGFRWDYPTYPSKIAFTLIDYQGTRHIHLQYKENGHKTYRVVRQKDIVRLEDSARSFLMSLIVMIDEGMFDLSEDMRDACYLKKRLAISR</sequence>
<evidence type="ECO:0000313" key="2">
    <source>
        <dbReference type="Proteomes" id="UP000199225"/>
    </source>
</evidence>
<dbReference type="AlphaFoldDB" id="A0A1G8VVC4"/>
<dbReference type="OrthoDB" id="2971356at2"/>
<organism evidence="1 2">
    <name type="scientific">Salimicrobium halophilum</name>
    <dbReference type="NCBI Taxonomy" id="86666"/>
    <lineage>
        <taxon>Bacteria</taxon>
        <taxon>Bacillati</taxon>
        <taxon>Bacillota</taxon>
        <taxon>Bacilli</taxon>
        <taxon>Bacillales</taxon>
        <taxon>Bacillaceae</taxon>
        <taxon>Salimicrobium</taxon>
    </lineage>
</organism>
<accession>A0A1G8VVC4</accession>
<evidence type="ECO:0000313" key="1">
    <source>
        <dbReference type="EMBL" id="SDJ70081.1"/>
    </source>
</evidence>
<gene>
    <name evidence="1" type="ORF">SAMN04490247_2899</name>
</gene>
<dbReference type="STRING" id="86666.SAMN04490247_2899"/>
<name>A0A1G8VVC4_9BACI</name>
<keyword evidence="2" id="KW-1185">Reference proteome</keyword>